<comment type="caution">
    <text evidence="1">The sequence shown here is derived from an EMBL/GenBank/DDBJ whole genome shotgun (WGS) entry which is preliminary data.</text>
</comment>
<evidence type="ECO:0000313" key="2">
    <source>
        <dbReference type="Proteomes" id="UP000475325"/>
    </source>
</evidence>
<sequence length="133" mass="14362">MLKVCQKLGGDVDKQQGVVGKFVMSLNWGRHGTILYLKSEAAACVPVDNCTPPEYLVIFNRHVAHKAPSSTRVEEKLSQMAYFKAKSIIGCPSGTLVILKAPGISSRTPLVRDRAITEVQHSQCGGGGLKLQV</sequence>
<organism evidence="1 2">
    <name type="scientific">Orbilia oligospora</name>
    <name type="common">Nematode-trapping fungus</name>
    <name type="synonym">Arthrobotrys oligospora</name>
    <dbReference type="NCBI Taxonomy" id="2813651"/>
    <lineage>
        <taxon>Eukaryota</taxon>
        <taxon>Fungi</taxon>
        <taxon>Dikarya</taxon>
        <taxon>Ascomycota</taxon>
        <taxon>Pezizomycotina</taxon>
        <taxon>Orbiliomycetes</taxon>
        <taxon>Orbiliales</taxon>
        <taxon>Orbiliaceae</taxon>
        <taxon>Orbilia</taxon>
    </lineage>
</organism>
<reference evidence="1 2" key="1">
    <citation type="submission" date="2019-06" db="EMBL/GenBank/DDBJ databases">
        <authorList>
            <person name="Palmer J.M."/>
        </authorList>
    </citation>
    <scope>NUCLEOTIDE SEQUENCE [LARGE SCALE GENOMIC DNA]</scope>
    <source>
        <strain evidence="1 2">TWF102</strain>
    </source>
</reference>
<dbReference type="EMBL" id="WIQW01000001">
    <property type="protein sequence ID" value="KAF3113535.1"/>
    <property type="molecule type" value="Genomic_DNA"/>
</dbReference>
<gene>
    <name evidence="1" type="ORF">TWF102_000191</name>
</gene>
<dbReference type="Proteomes" id="UP000475325">
    <property type="component" value="Unassembled WGS sequence"/>
</dbReference>
<proteinExistence type="predicted"/>
<accession>A0A7C8NL07</accession>
<protein>
    <submittedName>
        <fullName evidence="1">Uncharacterized protein</fullName>
    </submittedName>
</protein>
<evidence type="ECO:0000313" key="1">
    <source>
        <dbReference type="EMBL" id="KAF3113535.1"/>
    </source>
</evidence>
<dbReference type="AlphaFoldDB" id="A0A7C8NL07"/>
<name>A0A7C8NL07_ORBOL</name>